<name>A0A2S6GV12_9PSEU</name>
<comment type="caution">
    <text evidence="4">The sequence shown here is derived from an EMBL/GenBank/DDBJ whole genome shotgun (WGS) entry which is preliminary data.</text>
</comment>
<keyword evidence="5" id="KW-1185">Reference proteome</keyword>
<protein>
    <submittedName>
        <fullName evidence="4">L-amino acid N-acyltransferase YncA</fullName>
    </submittedName>
</protein>
<dbReference type="InterPro" id="IPR050832">
    <property type="entry name" value="Bact_Acetyltransf"/>
</dbReference>
<evidence type="ECO:0000259" key="3">
    <source>
        <dbReference type="PROSITE" id="PS51186"/>
    </source>
</evidence>
<accession>A0A2S6GV12</accession>
<dbReference type="GO" id="GO:0016747">
    <property type="term" value="F:acyltransferase activity, transferring groups other than amino-acyl groups"/>
    <property type="evidence" value="ECO:0007669"/>
    <property type="project" value="InterPro"/>
</dbReference>
<sequence>MVRVGAPVLIREAGADDAAGVGDVHAEAWRVAYRDLFESRWHAVFVARRRAMWATRMAELGPDGVVLVAERGDRVVAFAWYGRHPDNPHDAQLHAIYAHPDAWGSGVAQTLLDEVWAGTADFRRVRLWTLAGATRARRFYTRAGFAESGLIRERDFGDGRPLLEFEYARRPPRPAFR</sequence>
<dbReference type="AlphaFoldDB" id="A0A2S6GV12"/>
<evidence type="ECO:0000313" key="5">
    <source>
        <dbReference type="Proteomes" id="UP000239203"/>
    </source>
</evidence>
<evidence type="ECO:0000256" key="2">
    <source>
        <dbReference type="ARBA" id="ARBA00023315"/>
    </source>
</evidence>
<keyword evidence="1 4" id="KW-0808">Transferase</keyword>
<dbReference type="Pfam" id="PF00583">
    <property type="entry name" value="Acetyltransf_1"/>
    <property type="match status" value="1"/>
</dbReference>
<dbReference type="SUPFAM" id="SSF55729">
    <property type="entry name" value="Acyl-CoA N-acyltransferases (Nat)"/>
    <property type="match status" value="1"/>
</dbReference>
<dbReference type="EMBL" id="PTIX01000004">
    <property type="protein sequence ID" value="PPK69027.1"/>
    <property type="molecule type" value="Genomic_DNA"/>
</dbReference>
<reference evidence="4 5" key="1">
    <citation type="submission" date="2018-02" db="EMBL/GenBank/DDBJ databases">
        <title>Genomic Encyclopedia of Archaeal and Bacterial Type Strains, Phase II (KMG-II): from individual species to whole genera.</title>
        <authorList>
            <person name="Goeker M."/>
        </authorList>
    </citation>
    <scope>NUCLEOTIDE SEQUENCE [LARGE SCALE GENOMIC DNA]</scope>
    <source>
        <strain evidence="4 5">YU 961-1</strain>
    </source>
</reference>
<keyword evidence="2 4" id="KW-0012">Acyltransferase</keyword>
<gene>
    <name evidence="4" type="ORF">CLV40_104275</name>
</gene>
<feature type="domain" description="N-acetyltransferase" evidence="3">
    <location>
        <begin position="8"/>
        <end position="172"/>
    </location>
</feature>
<dbReference type="InterPro" id="IPR016181">
    <property type="entry name" value="Acyl_CoA_acyltransferase"/>
</dbReference>
<organism evidence="4 5">
    <name type="scientific">Actinokineospora auranticolor</name>
    <dbReference type="NCBI Taxonomy" id="155976"/>
    <lineage>
        <taxon>Bacteria</taxon>
        <taxon>Bacillati</taxon>
        <taxon>Actinomycetota</taxon>
        <taxon>Actinomycetes</taxon>
        <taxon>Pseudonocardiales</taxon>
        <taxon>Pseudonocardiaceae</taxon>
        <taxon>Actinokineospora</taxon>
    </lineage>
</organism>
<proteinExistence type="predicted"/>
<dbReference type="PANTHER" id="PTHR43877">
    <property type="entry name" value="AMINOALKYLPHOSPHONATE N-ACETYLTRANSFERASE-RELATED-RELATED"/>
    <property type="match status" value="1"/>
</dbReference>
<dbReference type="InterPro" id="IPR000182">
    <property type="entry name" value="GNAT_dom"/>
</dbReference>
<evidence type="ECO:0000313" key="4">
    <source>
        <dbReference type="EMBL" id="PPK69027.1"/>
    </source>
</evidence>
<dbReference type="CDD" id="cd04301">
    <property type="entry name" value="NAT_SF"/>
    <property type="match status" value="1"/>
</dbReference>
<dbReference type="OrthoDB" id="5243635at2"/>
<dbReference type="PROSITE" id="PS51186">
    <property type="entry name" value="GNAT"/>
    <property type="match status" value="1"/>
</dbReference>
<dbReference type="RefSeq" id="WP_104478554.1">
    <property type="nucleotide sequence ID" value="NZ_CP154825.1"/>
</dbReference>
<dbReference type="Proteomes" id="UP000239203">
    <property type="component" value="Unassembled WGS sequence"/>
</dbReference>
<evidence type="ECO:0000256" key="1">
    <source>
        <dbReference type="ARBA" id="ARBA00022679"/>
    </source>
</evidence>
<dbReference type="Gene3D" id="3.40.630.30">
    <property type="match status" value="1"/>
</dbReference>